<evidence type="ECO:0000256" key="2">
    <source>
        <dbReference type="ARBA" id="ARBA00010018"/>
    </source>
</evidence>
<keyword evidence="6 20" id="KW-0288">FMN</keyword>
<dbReference type="PROSITE" id="PS50902">
    <property type="entry name" value="FLAVODOXIN_LIKE"/>
    <property type="match status" value="1"/>
</dbReference>
<evidence type="ECO:0000256" key="9">
    <source>
        <dbReference type="ARBA" id="ARBA00022857"/>
    </source>
</evidence>
<evidence type="ECO:0000256" key="6">
    <source>
        <dbReference type="ARBA" id="ARBA00022643"/>
    </source>
</evidence>
<dbReference type="OrthoDB" id="1470350at2759"/>
<evidence type="ECO:0000256" key="22">
    <source>
        <dbReference type="SAM" id="MobiDB-lite"/>
    </source>
</evidence>
<keyword evidence="9 20" id="KW-0521">NADP</keyword>
<evidence type="ECO:0000256" key="4">
    <source>
        <dbReference type="ARBA" id="ARBA00022617"/>
    </source>
</evidence>
<dbReference type="Gene3D" id="3.40.50.360">
    <property type="match status" value="1"/>
</dbReference>
<dbReference type="Gene3D" id="3.40.50.80">
    <property type="entry name" value="Nucleotide-binding domain of ferredoxin-NADP reductase (FNR) module"/>
    <property type="match status" value="1"/>
</dbReference>
<comment type="similarity">
    <text evidence="2 20">In the N-terminal section; belongs to the cytochrome P450 family.</text>
</comment>
<dbReference type="InterPro" id="IPR023206">
    <property type="entry name" value="Bifunctional_P450_P450_red"/>
</dbReference>
<dbReference type="Proteomes" id="UP001147747">
    <property type="component" value="Unassembled WGS sequence"/>
</dbReference>
<dbReference type="Pfam" id="PF00067">
    <property type="entry name" value="p450"/>
    <property type="match status" value="1"/>
</dbReference>
<sequence>MASTKEVPIPGPKGVPFLGNIYDIDKEVPLNSIELLADNYGPIYRLTTFGYSRVFLSSHELVDEVCNEDRFSKAVTAGLKEIRNGTHDGLFTAHQGEENWAIAHRVLVPAFGPLMIRGMFDDMYDIATQLVMKWARQGPTAAITVTDDFTRLTLDTIALCSMGTRFNSFYHDEMHPFVEAMVGLLAGSGSRAIRPGLLNSLPTAENAKYWHDITYLRNLSKDLIQARKDNPEEKKDLLNALILGRDPQTGKGMTEESIIDNMITFLIAGHETTSGMLSFLFYFLLKTPHAYKKAQDEVDNVIGRRKITVEDMSKLPYITAVMRETLRLKPTAPLIAVHPNPEKTGDEPVTLGGGKYVLQKDEPIALVLGKMQRDPKVYGPDADEFRPERMLDEHFEKLPKNAWKPFGNGMRGCIGRPFAWQEALLVVAILLQNFNFQMDNPTYDLRIKQTLTIKPKDFFIKASLRDGLDPTQLGLVLSGTTASAENKTVTDRPKKPKQTPVDGKMKPMHIFYGSNTGTCEAFARRLADDASGYGFEAQTASLDSATQNIPKEDPVVFITASYEGQPPDNAAHFFEWLSKLDGKSLEGTNYATFGCGHHDWSATFHRIPKAVNELVKQNGGNRLCDLGLSDAANSDMFTDFDGWGETTFWPAITAKYGGGEDKATKPKASLQVEVSSGMRASTLGLQLEEGFVVENQLLTKPGVPAKRILRFKLPTDMTYQCGDYLAVLPVNPTPVVRRAIRRFDLPWDAILRIQKPVKTSSTPPSIPIDTPISAFELLSTYVELSQPANKRDLNILADAAVEDAETQAELRYIASSPSRFTSEIVRKHVSPLELLMRYPSIKLSLGDFLSMLPPMRVRQYSISSSPLSDPSECSITFSVLSAPALSGPTEPGSETPEDYLGVASNYLSELQAGERAHITVRPSNSGFKPPVDLQTPMIMACAGSGLAPFRGFIMDRVQRIRGRNGTTSTDDLPASDKPAKAILYVGCRTKGVDDIHAEELAEWATQGAVEVRWAYSRPTEGKGQHIQDLMLEDKTELVGLMEDMARLYVCGSTSVGNGVREACKSIYLEHRHDKIARAKETGEDLGYLGRDAELDDDAAAESFFDRLRTKERYATDVFT</sequence>
<dbReference type="GO" id="GO:0005506">
    <property type="term" value="F:iron ion binding"/>
    <property type="evidence" value="ECO:0007669"/>
    <property type="project" value="UniProtKB-UniRule"/>
</dbReference>
<evidence type="ECO:0000313" key="26">
    <source>
        <dbReference type="Proteomes" id="UP001147747"/>
    </source>
</evidence>
<keyword evidence="4 20" id="KW-0349">Heme</keyword>
<proteinExistence type="inferred from homology"/>
<dbReference type="InterPro" id="IPR017972">
    <property type="entry name" value="Cyt_P450_CS"/>
</dbReference>
<evidence type="ECO:0000256" key="7">
    <source>
        <dbReference type="ARBA" id="ARBA00022723"/>
    </source>
</evidence>
<evidence type="ECO:0000256" key="8">
    <source>
        <dbReference type="ARBA" id="ARBA00022827"/>
    </source>
</evidence>
<accession>A0A9W9W0T5</accession>
<keyword evidence="3 20" id="KW-0813">Transport</keyword>
<comment type="catalytic activity">
    <reaction evidence="18">
        <text>dodecanoate + reduced [NADPH--hemoprotein reductase] + O2 = 5-hydroxydodecanoate + oxidized [NADPH--hemoprotein reductase] + H2O + H(+)</text>
        <dbReference type="Rhea" id="RHEA:76723"/>
        <dbReference type="Rhea" id="RHEA-COMP:11964"/>
        <dbReference type="Rhea" id="RHEA-COMP:11965"/>
        <dbReference type="ChEBI" id="CHEBI:15377"/>
        <dbReference type="ChEBI" id="CHEBI:15378"/>
        <dbReference type="ChEBI" id="CHEBI:15379"/>
        <dbReference type="ChEBI" id="CHEBI:18262"/>
        <dbReference type="ChEBI" id="CHEBI:57618"/>
        <dbReference type="ChEBI" id="CHEBI:58210"/>
        <dbReference type="ChEBI" id="CHEBI:195418"/>
    </reaction>
    <physiologicalReaction direction="left-to-right" evidence="18">
        <dbReference type="Rhea" id="RHEA:76724"/>
    </physiologicalReaction>
</comment>
<feature type="domain" description="FAD-binding FR-type" evidence="24">
    <location>
        <begin position="685"/>
        <end position="930"/>
    </location>
</feature>
<organism evidence="25 26">
    <name type="scientific">Penicillium cosmopolitanum</name>
    <dbReference type="NCBI Taxonomy" id="1131564"/>
    <lineage>
        <taxon>Eukaryota</taxon>
        <taxon>Fungi</taxon>
        <taxon>Dikarya</taxon>
        <taxon>Ascomycota</taxon>
        <taxon>Pezizomycotina</taxon>
        <taxon>Eurotiomycetes</taxon>
        <taxon>Eurotiomycetidae</taxon>
        <taxon>Eurotiales</taxon>
        <taxon>Aspergillaceae</taxon>
        <taxon>Penicillium</taxon>
    </lineage>
</organism>
<comment type="cofactor">
    <cofactor evidence="20">
        <name>FAD</name>
        <dbReference type="ChEBI" id="CHEBI:57692"/>
    </cofactor>
    <cofactor evidence="20">
        <name>FMN</name>
        <dbReference type="ChEBI" id="CHEBI:58210"/>
    </cofactor>
</comment>
<dbReference type="SUPFAM" id="SSF52343">
    <property type="entry name" value="Ferredoxin reductase-like, C-terminal NADP-linked domain"/>
    <property type="match status" value="1"/>
</dbReference>
<dbReference type="InterPro" id="IPR017938">
    <property type="entry name" value="Riboflavin_synthase-like_b-brl"/>
</dbReference>
<dbReference type="GeneID" id="81368222"/>
<dbReference type="GO" id="GO:0003958">
    <property type="term" value="F:NADPH-hemoprotein reductase activity"/>
    <property type="evidence" value="ECO:0007669"/>
    <property type="project" value="UniProtKB-UniRule"/>
</dbReference>
<dbReference type="InterPro" id="IPR002401">
    <property type="entry name" value="Cyt_P450_E_grp-I"/>
</dbReference>
<keyword evidence="13 20" id="KW-0503">Monooxygenase</keyword>
<dbReference type="InterPro" id="IPR029039">
    <property type="entry name" value="Flavoprotein-like_sf"/>
</dbReference>
<evidence type="ECO:0000256" key="11">
    <source>
        <dbReference type="ARBA" id="ARBA00023002"/>
    </source>
</evidence>
<dbReference type="SUPFAM" id="SSF63380">
    <property type="entry name" value="Riboflavin synthase domain-like"/>
    <property type="match status" value="1"/>
</dbReference>
<comment type="catalytic activity">
    <reaction evidence="17">
        <text>dodecan-1-ol + reduced [NADPH--hemoprotein reductase] + O2 = 1,4-dodecanediol + oxidized [NADPH--hemoprotein reductase] + H2O + H(+)</text>
        <dbReference type="Rhea" id="RHEA:76763"/>
        <dbReference type="Rhea" id="RHEA-COMP:11964"/>
        <dbReference type="Rhea" id="RHEA-COMP:11965"/>
        <dbReference type="ChEBI" id="CHEBI:15377"/>
        <dbReference type="ChEBI" id="CHEBI:15378"/>
        <dbReference type="ChEBI" id="CHEBI:15379"/>
        <dbReference type="ChEBI" id="CHEBI:28878"/>
        <dbReference type="ChEBI" id="CHEBI:57618"/>
        <dbReference type="ChEBI" id="CHEBI:58210"/>
        <dbReference type="ChEBI" id="CHEBI:195422"/>
    </reaction>
    <physiologicalReaction direction="left-to-right" evidence="17">
        <dbReference type="Rhea" id="RHEA:76764"/>
    </physiologicalReaction>
</comment>
<dbReference type="GO" id="GO:0010181">
    <property type="term" value="F:FMN binding"/>
    <property type="evidence" value="ECO:0007669"/>
    <property type="project" value="UniProtKB-UniRule"/>
</dbReference>
<dbReference type="PANTHER" id="PTHR19384:SF127">
    <property type="entry name" value="BIFUNCTIONAL CYTOCHROME P450_NADPH--P450 REDUCTASE"/>
    <property type="match status" value="1"/>
</dbReference>
<keyword evidence="10 20" id="KW-0249">Electron transport</keyword>
<keyword evidence="5 20" id="KW-0285">Flavoprotein</keyword>
<dbReference type="Pfam" id="PF00667">
    <property type="entry name" value="FAD_binding_1"/>
    <property type="match status" value="1"/>
</dbReference>
<protein>
    <recommendedName>
        <fullName evidence="20">Bifunctional cytochrome P450/NADPH--P450 reductase</fullName>
    </recommendedName>
    <domain>
        <recommendedName>
            <fullName evidence="20">Cytochrome P450</fullName>
            <ecNumber evidence="20">1.14.14.1</ecNumber>
        </recommendedName>
    </domain>
    <domain>
        <recommendedName>
            <fullName evidence="20">NADPH--cytochrome P450 reductase</fullName>
            <ecNumber evidence="20">1.6.2.4</ecNumber>
        </recommendedName>
    </domain>
</protein>
<feature type="domain" description="Flavodoxin-like" evidence="23">
    <location>
        <begin position="508"/>
        <end position="648"/>
    </location>
</feature>
<dbReference type="Gene3D" id="1.10.630.10">
    <property type="entry name" value="Cytochrome P450"/>
    <property type="match status" value="1"/>
</dbReference>
<reference evidence="25" key="2">
    <citation type="journal article" date="2023" name="IMA Fungus">
        <title>Comparative genomic study of the Penicillium genus elucidates a diverse pangenome and 15 lateral gene transfer events.</title>
        <authorList>
            <person name="Petersen C."/>
            <person name="Sorensen T."/>
            <person name="Nielsen M.R."/>
            <person name="Sondergaard T.E."/>
            <person name="Sorensen J.L."/>
            <person name="Fitzpatrick D.A."/>
            <person name="Frisvad J.C."/>
            <person name="Nielsen K.L."/>
        </authorList>
    </citation>
    <scope>NUCLEOTIDE SEQUENCE</scope>
    <source>
        <strain evidence="25">IBT 29677</strain>
    </source>
</reference>
<dbReference type="PANTHER" id="PTHR19384">
    <property type="entry name" value="NITRIC OXIDE SYNTHASE-RELATED"/>
    <property type="match status" value="1"/>
</dbReference>
<comment type="catalytic activity">
    <reaction evidence="14 20">
        <text>an organic molecule + reduced [NADPH--hemoprotein reductase] + O2 = an alcohol + oxidized [NADPH--hemoprotein reductase] + H2O + H(+)</text>
        <dbReference type="Rhea" id="RHEA:17149"/>
        <dbReference type="Rhea" id="RHEA-COMP:11964"/>
        <dbReference type="Rhea" id="RHEA-COMP:11965"/>
        <dbReference type="ChEBI" id="CHEBI:15377"/>
        <dbReference type="ChEBI" id="CHEBI:15378"/>
        <dbReference type="ChEBI" id="CHEBI:15379"/>
        <dbReference type="ChEBI" id="CHEBI:30879"/>
        <dbReference type="ChEBI" id="CHEBI:57618"/>
        <dbReference type="ChEBI" id="CHEBI:58210"/>
        <dbReference type="ChEBI" id="CHEBI:142491"/>
        <dbReference type="EC" id="1.14.14.1"/>
    </reaction>
</comment>
<evidence type="ECO:0000256" key="3">
    <source>
        <dbReference type="ARBA" id="ARBA00022448"/>
    </source>
</evidence>
<comment type="catalytic activity">
    <reaction evidence="19">
        <text>dodecan-1-ol + reduced [NADPH--hemoprotein reductase] + O2 = 1,6-dodecanediol + oxidized [NADPH--hemoprotein reductase] + H2O + H(+)</text>
        <dbReference type="Rhea" id="RHEA:76779"/>
        <dbReference type="Rhea" id="RHEA-COMP:11964"/>
        <dbReference type="Rhea" id="RHEA-COMP:11965"/>
        <dbReference type="ChEBI" id="CHEBI:15377"/>
        <dbReference type="ChEBI" id="CHEBI:15378"/>
        <dbReference type="ChEBI" id="CHEBI:15379"/>
        <dbReference type="ChEBI" id="CHEBI:28878"/>
        <dbReference type="ChEBI" id="CHEBI:57618"/>
        <dbReference type="ChEBI" id="CHEBI:58210"/>
        <dbReference type="ChEBI" id="CHEBI:195445"/>
    </reaction>
    <physiologicalReaction direction="left-to-right" evidence="19">
        <dbReference type="Rhea" id="RHEA:76780"/>
    </physiologicalReaction>
</comment>
<dbReference type="PROSITE" id="PS00086">
    <property type="entry name" value="CYTOCHROME_P450"/>
    <property type="match status" value="1"/>
</dbReference>
<dbReference type="InterPro" id="IPR001433">
    <property type="entry name" value="OxRdtase_FAD/NAD-bd"/>
</dbReference>
<keyword evidence="26" id="KW-1185">Reference proteome</keyword>
<comment type="catalytic activity">
    <reaction evidence="15 20">
        <text>2 oxidized [cytochrome P450] + NADPH = 2 reduced [cytochrome P450] + NADP(+) + H(+)</text>
        <dbReference type="Rhea" id="RHEA:24040"/>
        <dbReference type="Rhea" id="RHEA-COMP:14627"/>
        <dbReference type="Rhea" id="RHEA-COMP:14628"/>
        <dbReference type="ChEBI" id="CHEBI:15378"/>
        <dbReference type="ChEBI" id="CHEBI:55376"/>
        <dbReference type="ChEBI" id="CHEBI:57783"/>
        <dbReference type="ChEBI" id="CHEBI:58349"/>
        <dbReference type="ChEBI" id="CHEBI:60344"/>
        <dbReference type="EC" id="1.6.2.4"/>
    </reaction>
</comment>
<comment type="catalytic activity">
    <reaction evidence="16">
        <text>dodecan-1-ol + reduced [NADPH--hemoprotein reductase] + O2 = 1,5-dodecanediol + oxidized [NADPH--hemoprotein reductase] + H2O + H(+)</text>
        <dbReference type="Rhea" id="RHEA:76759"/>
        <dbReference type="Rhea" id="RHEA-COMP:11964"/>
        <dbReference type="Rhea" id="RHEA-COMP:11965"/>
        <dbReference type="ChEBI" id="CHEBI:15377"/>
        <dbReference type="ChEBI" id="CHEBI:15378"/>
        <dbReference type="ChEBI" id="CHEBI:15379"/>
        <dbReference type="ChEBI" id="CHEBI:28878"/>
        <dbReference type="ChEBI" id="CHEBI:57618"/>
        <dbReference type="ChEBI" id="CHEBI:58210"/>
        <dbReference type="ChEBI" id="CHEBI:195414"/>
    </reaction>
    <physiologicalReaction direction="left-to-right" evidence="16">
        <dbReference type="Rhea" id="RHEA:76760"/>
    </physiologicalReaction>
</comment>
<dbReference type="EC" id="1.14.14.1" evidence="20"/>
<feature type="binding site" description="axial binding residue" evidence="21">
    <location>
        <position position="413"/>
    </location>
    <ligand>
        <name>heme</name>
        <dbReference type="ChEBI" id="CHEBI:30413"/>
    </ligand>
    <ligandPart>
        <name>Fe</name>
        <dbReference type="ChEBI" id="CHEBI:18248"/>
    </ligandPart>
</feature>
<dbReference type="PRINTS" id="PR00385">
    <property type="entry name" value="P450"/>
</dbReference>
<dbReference type="Pfam" id="PF00258">
    <property type="entry name" value="Flavodoxin_1"/>
    <property type="match status" value="1"/>
</dbReference>
<dbReference type="SUPFAM" id="SSF48264">
    <property type="entry name" value="Cytochrome P450"/>
    <property type="match status" value="1"/>
</dbReference>
<evidence type="ECO:0000256" key="17">
    <source>
        <dbReference type="ARBA" id="ARBA00050725"/>
    </source>
</evidence>
<dbReference type="CDD" id="cd06206">
    <property type="entry name" value="bifunctional_CYPOR"/>
    <property type="match status" value="1"/>
</dbReference>
<dbReference type="InterPro" id="IPR036396">
    <property type="entry name" value="Cyt_P450_sf"/>
</dbReference>
<keyword evidence="8 20" id="KW-0274">FAD</keyword>
<evidence type="ECO:0000256" key="12">
    <source>
        <dbReference type="ARBA" id="ARBA00023004"/>
    </source>
</evidence>
<gene>
    <name evidence="25" type="ORF">N7509_004605</name>
</gene>
<evidence type="ECO:0000313" key="25">
    <source>
        <dbReference type="EMBL" id="KAJ5396492.1"/>
    </source>
</evidence>
<evidence type="ECO:0000256" key="5">
    <source>
        <dbReference type="ARBA" id="ARBA00022630"/>
    </source>
</evidence>
<evidence type="ECO:0000256" key="19">
    <source>
        <dbReference type="ARBA" id="ARBA00052652"/>
    </source>
</evidence>
<dbReference type="RefSeq" id="XP_056488544.1">
    <property type="nucleotide sequence ID" value="XM_056629242.1"/>
</dbReference>
<feature type="region of interest" description="Disordered" evidence="22">
    <location>
        <begin position="482"/>
        <end position="503"/>
    </location>
</feature>
<comment type="caution">
    <text evidence="25">The sequence shown here is derived from an EMBL/GenBank/DDBJ whole genome shotgun (WGS) entry which is preliminary data.</text>
</comment>
<evidence type="ECO:0000256" key="1">
    <source>
        <dbReference type="ARBA" id="ARBA00001971"/>
    </source>
</evidence>
<dbReference type="InterPro" id="IPR017927">
    <property type="entry name" value="FAD-bd_FR_type"/>
</dbReference>
<evidence type="ECO:0000256" key="20">
    <source>
        <dbReference type="PIRNR" id="PIRNR000209"/>
    </source>
</evidence>
<dbReference type="PRINTS" id="PR00463">
    <property type="entry name" value="EP450I"/>
</dbReference>
<evidence type="ECO:0000259" key="24">
    <source>
        <dbReference type="PROSITE" id="PS51384"/>
    </source>
</evidence>
<dbReference type="InterPro" id="IPR001128">
    <property type="entry name" value="Cyt_P450"/>
</dbReference>
<dbReference type="InterPro" id="IPR023173">
    <property type="entry name" value="NADPH_Cyt_P450_Rdtase_alpha"/>
</dbReference>
<dbReference type="PIRSF" id="PIRSF000209">
    <property type="entry name" value="Bifunctional_P450_P450R"/>
    <property type="match status" value="1"/>
</dbReference>
<dbReference type="AlphaFoldDB" id="A0A9W9W0T5"/>
<dbReference type="GO" id="GO:0050660">
    <property type="term" value="F:flavin adenine dinucleotide binding"/>
    <property type="evidence" value="ECO:0007669"/>
    <property type="project" value="TreeGrafter"/>
</dbReference>
<evidence type="ECO:0000256" key="21">
    <source>
        <dbReference type="PIRSR" id="PIRSR000209-1"/>
    </source>
</evidence>
<reference evidence="25" key="1">
    <citation type="submission" date="2022-12" db="EMBL/GenBank/DDBJ databases">
        <authorList>
            <person name="Petersen C."/>
        </authorList>
    </citation>
    <scope>NUCLEOTIDE SEQUENCE</scope>
    <source>
        <strain evidence="25">IBT 29677</strain>
    </source>
</reference>
<dbReference type="Pfam" id="PF00175">
    <property type="entry name" value="NAD_binding_1"/>
    <property type="match status" value="1"/>
</dbReference>
<dbReference type="GO" id="GO:0043386">
    <property type="term" value="P:mycotoxin biosynthetic process"/>
    <property type="evidence" value="ECO:0007669"/>
    <property type="project" value="UniProtKB-ARBA"/>
</dbReference>
<dbReference type="SUPFAM" id="SSF52218">
    <property type="entry name" value="Flavoproteins"/>
    <property type="match status" value="1"/>
</dbReference>
<dbReference type="FunFam" id="1.10.630.10:FF:000040">
    <property type="entry name" value="Bifunctional cytochrome P450/NADPH--P450 reductase"/>
    <property type="match status" value="1"/>
</dbReference>
<keyword evidence="11 20" id="KW-0560">Oxidoreductase</keyword>
<dbReference type="InterPro" id="IPR003097">
    <property type="entry name" value="CysJ-like_FAD-binding"/>
</dbReference>
<evidence type="ECO:0000259" key="23">
    <source>
        <dbReference type="PROSITE" id="PS50902"/>
    </source>
</evidence>
<evidence type="ECO:0000256" key="14">
    <source>
        <dbReference type="ARBA" id="ARBA00047827"/>
    </source>
</evidence>
<dbReference type="InterPro" id="IPR008254">
    <property type="entry name" value="Flavodoxin/NO_synth"/>
</dbReference>
<evidence type="ECO:0000256" key="13">
    <source>
        <dbReference type="ARBA" id="ARBA00023033"/>
    </source>
</evidence>
<evidence type="ECO:0000256" key="18">
    <source>
        <dbReference type="ARBA" id="ARBA00051516"/>
    </source>
</evidence>
<evidence type="ECO:0000256" key="16">
    <source>
        <dbReference type="ARBA" id="ARBA00050670"/>
    </source>
</evidence>
<dbReference type="EC" id="1.6.2.4" evidence="20"/>
<dbReference type="GO" id="GO:0005829">
    <property type="term" value="C:cytosol"/>
    <property type="evidence" value="ECO:0007669"/>
    <property type="project" value="TreeGrafter"/>
</dbReference>
<evidence type="ECO:0000256" key="10">
    <source>
        <dbReference type="ARBA" id="ARBA00022982"/>
    </source>
</evidence>
<name>A0A9W9W0T5_9EURO</name>
<keyword evidence="12 20" id="KW-0408">Iron</keyword>
<comment type="cofactor">
    <cofactor evidence="1 20 21">
        <name>heme</name>
        <dbReference type="ChEBI" id="CHEBI:30413"/>
    </cofactor>
</comment>
<evidence type="ECO:0000256" key="15">
    <source>
        <dbReference type="ARBA" id="ARBA00049342"/>
    </source>
</evidence>
<dbReference type="GO" id="GO:0070330">
    <property type="term" value="F:aromatase activity"/>
    <property type="evidence" value="ECO:0007669"/>
    <property type="project" value="UniProtKB-UniRule"/>
</dbReference>
<keyword evidence="7 20" id="KW-0479">Metal-binding</keyword>
<dbReference type="EMBL" id="JAPZBU010000006">
    <property type="protein sequence ID" value="KAJ5396492.1"/>
    <property type="molecule type" value="Genomic_DNA"/>
</dbReference>
<dbReference type="Gene3D" id="1.20.990.10">
    <property type="entry name" value="NADPH-cytochrome p450 Reductase, Chain A, domain 3"/>
    <property type="match status" value="1"/>
</dbReference>
<dbReference type="PROSITE" id="PS51384">
    <property type="entry name" value="FAD_FR"/>
    <property type="match status" value="1"/>
</dbReference>
<dbReference type="InterPro" id="IPR039261">
    <property type="entry name" value="FNR_nucleotide-bd"/>
</dbReference>
<dbReference type="Gene3D" id="2.40.30.10">
    <property type="entry name" value="Translation factors"/>
    <property type="match status" value="1"/>
</dbReference>
<dbReference type="GO" id="GO:0020037">
    <property type="term" value="F:heme binding"/>
    <property type="evidence" value="ECO:0007669"/>
    <property type="project" value="UniProtKB-UniRule"/>
</dbReference>
<dbReference type="CDD" id="cd11068">
    <property type="entry name" value="CYP120A1"/>
    <property type="match status" value="1"/>
</dbReference>